<feature type="transmembrane region" description="Helical" evidence="1">
    <location>
        <begin position="7"/>
        <end position="29"/>
    </location>
</feature>
<keyword evidence="1" id="KW-0812">Transmembrane</keyword>
<gene>
    <name evidence="2" type="ORF">BCR32DRAFT_251583</name>
</gene>
<name>A0A1Y1VQX7_9FUNG</name>
<feature type="transmembrane region" description="Helical" evidence="1">
    <location>
        <begin position="81"/>
        <end position="100"/>
    </location>
</feature>
<comment type="caution">
    <text evidence="2">The sequence shown here is derived from an EMBL/GenBank/DDBJ whole genome shotgun (WGS) entry which is preliminary data.</text>
</comment>
<feature type="transmembrane region" description="Helical" evidence="1">
    <location>
        <begin position="137"/>
        <end position="158"/>
    </location>
</feature>
<dbReference type="OrthoDB" id="10515559at2759"/>
<dbReference type="AlphaFoldDB" id="A0A1Y1VQX7"/>
<keyword evidence="3" id="KW-1185">Reference proteome</keyword>
<evidence type="ECO:0000313" key="3">
    <source>
        <dbReference type="Proteomes" id="UP000193944"/>
    </source>
</evidence>
<accession>A0A1Y1VQX7</accession>
<evidence type="ECO:0000313" key="2">
    <source>
        <dbReference type="EMBL" id="ORX63436.1"/>
    </source>
</evidence>
<protein>
    <submittedName>
        <fullName evidence="2">Uncharacterized protein</fullName>
    </submittedName>
</protein>
<reference evidence="2 3" key="2">
    <citation type="submission" date="2016-08" db="EMBL/GenBank/DDBJ databases">
        <title>Pervasive Adenine N6-methylation of Active Genes in Fungi.</title>
        <authorList>
            <consortium name="DOE Joint Genome Institute"/>
            <person name="Mondo S.J."/>
            <person name="Dannebaum R.O."/>
            <person name="Kuo R.C."/>
            <person name="Labutti K."/>
            <person name="Haridas S."/>
            <person name="Kuo A."/>
            <person name="Salamov A."/>
            <person name="Ahrendt S.R."/>
            <person name="Lipzen A."/>
            <person name="Sullivan W."/>
            <person name="Andreopoulos W.B."/>
            <person name="Clum A."/>
            <person name="Lindquist E."/>
            <person name="Daum C."/>
            <person name="Ramamoorthy G.K."/>
            <person name="Gryganskyi A."/>
            <person name="Culley D."/>
            <person name="Magnuson J.K."/>
            <person name="James T.Y."/>
            <person name="O'Malley M.A."/>
            <person name="Stajich J.E."/>
            <person name="Spatafora J.W."/>
            <person name="Visel A."/>
            <person name="Grigoriev I.V."/>
        </authorList>
    </citation>
    <scope>NUCLEOTIDE SEQUENCE [LARGE SCALE GENOMIC DNA]</scope>
    <source>
        <strain evidence="2 3">S4</strain>
    </source>
</reference>
<dbReference type="EMBL" id="MCFG01000634">
    <property type="protein sequence ID" value="ORX63436.1"/>
    <property type="molecule type" value="Genomic_DNA"/>
</dbReference>
<feature type="transmembrane region" description="Helical" evidence="1">
    <location>
        <begin position="35"/>
        <end position="53"/>
    </location>
</feature>
<dbReference type="Proteomes" id="UP000193944">
    <property type="component" value="Unassembled WGS sequence"/>
</dbReference>
<evidence type="ECO:0000256" key="1">
    <source>
        <dbReference type="SAM" id="Phobius"/>
    </source>
</evidence>
<sequence length="263" mass="31641">MNWISLLFFWEIPLYAFLSFTNILLEMLLNNPNNISPIPLYNSLFPFAFFLILSREKHQLYNILWFTSITIIYSQKTMKNLLIHLFIFSLLYIAIYTVYICVVNQYTYDDVTIASIVWLVKTKAKEYQMFNNKLYEILLESFFSLINIAIVLAIIYILKYSSNNYKKKTELKENILYLIKENKHLNEIQKKKLYKNLDQDQFLYKVVSILDNIKKKSIYNEQLVTDIDNAIFLILCNKYIFENFDIEENILFYINIKKKVLYK</sequence>
<organism evidence="2 3">
    <name type="scientific">Anaeromyces robustus</name>
    <dbReference type="NCBI Taxonomy" id="1754192"/>
    <lineage>
        <taxon>Eukaryota</taxon>
        <taxon>Fungi</taxon>
        <taxon>Fungi incertae sedis</taxon>
        <taxon>Chytridiomycota</taxon>
        <taxon>Chytridiomycota incertae sedis</taxon>
        <taxon>Neocallimastigomycetes</taxon>
        <taxon>Neocallimastigales</taxon>
        <taxon>Neocallimastigaceae</taxon>
        <taxon>Anaeromyces</taxon>
    </lineage>
</organism>
<keyword evidence="1" id="KW-0472">Membrane</keyword>
<reference evidence="2 3" key="1">
    <citation type="submission" date="2016-08" db="EMBL/GenBank/DDBJ databases">
        <title>A Parts List for Fungal Cellulosomes Revealed by Comparative Genomics.</title>
        <authorList>
            <consortium name="DOE Joint Genome Institute"/>
            <person name="Haitjema C.H."/>
            <person name="Gilmore S.P."/>
            <person name="Henske J.K."/>
            <person name="Solomon K.V."/>
            <person name="De Groot R."/>
            <person name="Kuo A."/>
            <person name="Mondo S.J."/>
            <person name="Salamov A.A."/>
            <person name="Labutti K."/>
            <person name="Zhao Z."/>
            <person name="Chiniquy J."/>
            <person name="Barry K."/>
            <person name="Brewer H.M."/>
            <person name="Purvine S.O."/>
            <person name="Wright A.T."/>
            <person name="Boxma B."/>
            <person name="Van Alen T."/>
            <person name="Hackstein J.H."/>
            <person name="Baker S.E."/>
            <person name="Grigoriev I.V."/>
            <person name="O'Malley M.A."/>
        </authorList>
    </citation>
    <scope>NUCLEOTIDE SEQUENCE [LARGE SCALE GENOMIC DNA]</scope>
    <source>
        <strain evidence="2 3">S4</strain>
    </source>
</reference>
<dbReference type="STRING" id="1754192.A0A1Y1VQX7"/>
<keyword evidence="1" id="KW-1133">Transmembrane helix</keyword>
<proteinExistence type="predicted"/>